<evidence type="ECO:0000313" key="1">
    <source>
        <dbReference type="EMBL" id="CAR42437.1"/>
    </source>
</evidence>
<name>B4EVS5_PROMH</name>
<dbReference type="SUPFAM" id="SSF160631">
    <property type="entry name" value="SMI1/KNR4-like"/>
    <property type="match status" value="1"/>
</dbReference>
<gene>
    <name evidence="1" type="ordered locus">PMI1132</name>
</gene>
<dbReference type="HOGENOM" id="CLU_107171_0_0_6"/>
<protein>
    <recommendedName>
        <fullName evidence="3">SMI1/KNR4 family protein</fullName>
    </recommendedName>
</protein>
<dbReference type="PATRIC" id="fig|529507.6.peg.1092"/>
<dbReference type="KEGG" id="pmr:PMI1132"/>
<accession>B4EVS5</accession>
<dbReference type="GeneID" id="6799950"/>
<dbReference type="InterPro" id="IPR037883">
    <property type="entry name" value="Knr4/Smi1-like_sf"/>
</dbReference>
<dbReference type="EnsemblBacteria" id="CAR42437">
    <property type="protein sequence ID" value="CAR42437"/>
    <property type="gene ID" value="PMI1132"/>
</dbReference>
<keyword evidence="2" id="KW-1185">Reference proteome</keyword>
<sequence>MDLKNLNNILPVPRHVYETGLNASWPLIDEKYSFPKDYIEFTTQYGIGKIDNFLTLFNPFIDNDNWNFFKQKKWIISDFSELNESDPDYYSFILYPDNNGLLPIGITENGDYVFWVITSDNSDLWDIAVIAARDSDVEYHKGNLVSFIEGILSKKILSACFPKSFPSSNIIFDNNYFRS</sequence>
<dbReference type="Proteomes" id="UP000008319">
    <property type="component" value="Chromosome"/>
</dbReference>
<dbReference type="RefSeq" id="WP_012367870.1">
    <property type="nucleotide sequence ID" value="NC_010554.1"/>
</dbReference>
<organism evidence="1 2">
    <name type="scientific">Proteus mirabilis (strain HI4320)</name>
    <dbReference type="NCBI Taxonomy" id="529507"/>
    <lineage>
        <taxon>Bacteria</taxon>
        <taxon>Pseudomonadati</taxon>
        <taxon>Pseudomonadota</taxon>
        <taxon>Gammaproteobacteria</taxon>
        <taxon>Enterobacterales</taxon>
        <taxon>Morganellaceae</taxon>
        <taxon>Proteus</taxon>
    </lineage>
</organism>
<reference evidence="1 2" key="1">
    <citation type="journal article" date="2008" name="J. Bacteriol.">
        <title>Complete genome sequence of uropathogenic Proteus mirabilis, a master of both adherence and motility.</title>
        <authorList>
            <person name="Pearson M.M."/>
            <person name="Sebaihia M."/>
            <person name="Churcher C."/>
            <person name="Quail M.A."/>
            <person name="Seshasayee A.S."/>
            <person name="Luscombe N.M."/>
            <person name="Abdellah Z."/>
            <person name="Arrosmith C."/>
            <person name="Atkin B."/>
            <person name="Chillingworth T."/>
            <person name="Hauser H."/>
            <person name="Jagels K."/>
            <person name="Moule S."/>
            <person name="Mungall K."/>
            <person name="Norbertczak H."/>
            <person name="Rabbinowitsch E."/>
            <person name="Walker D."/>
            <person name="Whithead S."/>
            <person name="Thomson N.R."/>
            <person name="Rather P.N."/>
            <person name="Parkhill J."/>
            <person name="Mobley H.L."/>
        </authorList>
    </citation>
    <scope>NUCLEOTIDE SEQUENCE [LARGE SCALE GENOMIC DNA]</scope>
    <source>
        <strain evidence="1 2">HI4320</strain>
    </source>
</reference>
<evidence type="ECO:0008006" key="3">
    <source>
        <dbReference type="Google" id="ProtNLM"/>
    </source>
</evidence>
<evidence type="ECO:0000313" key="2">
    <source>
        <dbReference type="Proteomes" id="UP000008319"/>
    </source>
</evidence>
<proteinExistence type="predicted"/>
<dbReference type="eggNOG" id="ENOG5030FDY">
    <property type="taxonomic scope" value="Bacteria"/>
</dbReference>
<dbReference type="AlphaFoldDB" id="B4EVS5"/>
<dbReference type="EMBL" id="AM942759">
    <property type="protein sequence ID" value="CAR42437.1"/>
    <property type="molecule type" value="Genomic_DNA"/>
</dbReference>